<dbReference type="Gene3D" id="3.90.640.10">
    <property type="entry name" value="Actin, Chain A, domain 4"/>
    <property type="match status" value="1"/>
</dbReference>
<protein>
    <recommendedName>
        <fullName evidence="3">PH domain-containing protein</fullName>
    </recommendedName>
</protein>
<comment type="caution">
    <text evidence="4">The sequence shown here is derived from an EMBL/GenBank/DDBJ whole genome shotgun (WGS) entry which is preliminary data.</text>
</comment>
<dbReference type="PROSITE" id="PS50003">
    <property type="entry name" value="PH_DOMAIN"/>
    <property type="match status" value="1"/>
</dbReference>
<dbReference type="SMART" id="SM00268">
    <property type="entry name" value="ACTIN"/>
    <property type="match status" value="1"/>
</dbReference>
<evidence type="ECO:0000256" key="2">
    <source>
        <dbReference type="SAM" id="MobiDB-lite"/>
    </source>
</evidence>
<evidence type="ECO:0000256" key="1">
    <source>
        <dbReference type="RuleBase" id="RU000487"/>
    </source>
</evidence>
<evidence type="ECO:0000313" key="5">
    <source>
        <dbReference type="Proteomes" id="UP000820818"/>
    </source>
</evidence>
<dbReference type="Gene3D" id="2.30.29.30">
    <property type="entry name" value="Pleckstrin-homology domain (PH domain)/Phosphotyrosine-binding domain (PTB)"/>
    <property type="match status" value="1"/>
</dbReference>
<dbReference type="Pfam" id="PF00022">
    <property type="entry name" value="Actin"/>
    <property type="match status" value="1"/>
</dbReference>
<sequence length="1062" mass="118217">MVVSAESSGPPKTRKKRPAGSKSRRSSSSCSAASDVANHQPDAYLYDQPRNIAESLLLHEVSEEDHLYDVVKPRGEPAGDNTYQNIDSRAVYQNMDDIYDKPVRKGKSKKASLVVQSHYQNVTFDDHDVHAIDEQDEDHTYLNIRTYDIPRSATNIYDQPRVGGGNNLNHVNNNNNLPVDSDYDYPKGLIPLSARLLLNASRKHNYDADSLDGDQSPDHDIDDGLTELRSGSSPDEGIGTELDSPKGLGVITEEEQDEAQEVLGLVESPEENCYSNIMVIQPRKKKSRNKSASKNKAPREPAVADEAVPLQQTNDIIPVKEGDPAAQEERIQKDRCIEVYCETLRQRNSHKATKANVRELVSVQSSKDHNMDYNSTIRRMKKFLPSVKVLRNQFESKNIMLQSDVRLKQGRAAVKLNESVRDPAASVRKWKSTSNFHHPDSASSTEAERSRSSSLGSLDEITSTTSSASSSGQASSGSSSSGNHSSASMLEHLPKKDHSSSVISLIQPIIPIDLNDKDNDYDMYRPRHSTAQWNPTSLLDDLYRIQELISDEANGNDHPAAVAIEGALDKLPSGRRKATFWNAWKRRFFQAKDGYLYCHQNSQSEKPNIVFQLVGGQVEIDNNMISIDDGKGHYMVVRGSTKAEADRWYQALLSHVNYKGNSLLHAYVRPQAIPKEPKLFKDIVILDLGSSSVRAGILSAHATLPQVFFPSVAAVDKTSGHYVAFGEQAVLPEVRANSTLAHPLRSQKISKFMLDMEGVAGLIRTAFRQLNIEPSSYGIQVSVPKHLNHATQAELVRLLFDDFGLQSVNLTHQSVLSMLSYNSTSGIVVDIGDRIDIVPIMDGYMLEASASQVPYGGQQLVDHLRHFLVQQRCSLFTDVESYLIRHVLEKLAYVAGPDTSAYNAELNKAKNDPSSVRQTVDLKPFSNGQLPWEEVSLELGRFQVTEGLFHPEAWGLDNPGIQKLVHKAIQDCSVDIRKEMVRSIFLSGGVTLLPNFPERLEAEIDRITPSHLIPKVHASPYRYHAAFLGACVLSNSTTYEQSKISRDEWRTNGAETVRKWKP</sequence>
<accession>A0AAD5PVW8</accession>
<dbReference type="SUPFAM" id="SSF53067">
    <property type="entry name" value="Actin-like ATPase domain"/>
    <property type="match status" value="2"/>
</dbReference>
<feature type="domain" description="PH" evidence="3">
    <location>
        <begin position="561"/>
        <end position="657"/>
    </location>
</feature>
<evidence type="ECO:0000313" key="4">
    <source>
        <dbReference type="EMBL" id="KAI9561197.1"/>
    </source>
</evidence>
<dbReference type="InterPro" id="IPR004000">
    <property type="entry name" value="Actin"/>
</dbReference>
<comment type="similarity">
    <text evidence="1">Belongs to the actin family.</text>
</comment>
<dbReference type="InterPro" id="IPR001849">
    <property type="entry name" value="PH_domain"/>
</dbReference>
<dbReference type="AlphaFoldDB" id="A0AAD5PVW8"/>
<dbReference type="InterPro" id="IPR011993">
    <property type="entry name" value="PH-like_dom_sf"/>
</dbReference>
<feature type="region of interest" description="Disordered" evidence="2">
    <location>
        <begin position="282"/>
        <end position="303"/>
    </location>
</feature>
<organism evidence="4 5">
    <name type="scientific">Daphnia sinensis</name>
    <dbReference type="NCBI Taxonomy" id="1820382"/>
    <lineage>
        <taxon>Eukaryota</taxon>
        <taxon>Metazoa</taxon>
        <taxon>Ecdysozoa</taxon>
        <taxon>Arthropoda</taxon>
        <taxon>Crustacea</taxon>
        <taxon>Branchiopoda</taxon>
        <taxon>Diplostraca</taxon>
        <taxon>Cladocera</taxon>
        <taxon>Anomopoda</taxon>
        <taxon>Daphniidae</taxon>
        <taxon>Daphnia</taxon>
        <taxon>Daphnia similis group</taxon>
    </lineage>
</organism>
<reference evidence="4 5" key="1">
    <citation type="submission" date="2022-05" db="EMBL/GenBank/DDBJ databases">
        <title>A multi-omics perspective on studying reproductive biology in Daphnia sinensis.</title>
        <authorList>
            <person name="Jia J."/>
        </authorList>
    </citation>
    <scope>NUCLEOTIDE SEQUENCE [LARGE SCALE GENOMIC DNA]</scope>
    <source>
        <strain evidence="4 5">WSL</strain>
    </source>
</reference>
<dbReference type="SMART" id="SM00233">
    <property type="entry name" value="PH"/>
    <property type="match status" value="1"/>
</dbReference>
<feature type="compositionally biased region" description="Basic residues" evidence="2">
    <location>
        <begin position="282"/>
        <end position="293"/>
    </location>
</feature>
<feature type="compositionally biased region" description="Basic residues" evidence="2">
    <location>
        <begin position="12"/>
        <end position="25"/>
    </location>
</feature>
<dbReference type="InterPro" id="IPR043129">
    <property type="entry name" value="ATPase_NBD"/>
</dbReference>
<dbReference type="Proteomes" id="UP000820818">
    <property type="component" value="Linkage Group LG3"/>
</dbReference>
<name>A0AAD5PVW8_9CRUS</name>
<gene>
    <name evidence="4" type="ORF">GHT06_012153</name>
</gene>
<feature type="region of interest" description="Disordered" evidence="2">
    <location>
        <begin position="207"/>
        <end position="246"/>
    </location>
</feature>
<keyword evidence="5" id="KW-1185">Reference proteome</keyword>
<feature type="region of interest" description="Disordered" evidence="2">
    <location>
        <begin position="420"/>
        <end position="489"/>
    </location>
</feature>
<feature type="region of interest" description="Disordered" evidence="2">
    <location>
        <begin position="1"/>
        <end position="36"/>
    </location>
</feature>
<dbReference type="Gene3D" id="3.30.420.40">
    <property type="match status" value="2"/>
</dbReference>
<dbReference type="CDD" id="cd10169">
    <property type="entry name" value="ASKHA_NBD_actin-like"/>
    <property type="match status" value="1"/>
</dbReference>
<feature type="compositionally biased region" description="Low complexity" evidence="2">
    <location>
        <begin position="462"/>
        <end position="488"/>
    </location>
</feature>
<dbReference type="EMBL" id="WJBH02000003">
    <property type="protein sequence ID" value="KAI9561197.1"/>
    <property type="molecule type" value="Genomic_DNA"/>
</dbReference>
<evidence type="ECO:0000259" key="3">
    <source>
        <dbReference type="PROSITE" id="PS50003"/>
    </source>
</evidence>
<dbReference type="PANTHER" id="PTHR11937">
    <property type="entry name" value="ACTIN"/>
    <property type="match status" value="1"/>
</dbReference>
<proteinExistence type="inferred from homology"/>
<dbReference type="SUPFAM" id="SSF50729">
    <property type="entry name" value="PH domain-like"/>
    <property type="match status" value="1"/>
</dbReference>